<feature type="compositionally biased region" description="Polar residues" evidence="1">
    <location>
        <begin position="20"/>
        <end position="34"/>
    </location>
</feature>
<feature type="compositionally biased region" description="Polar residues" evidence="1">
    <location>
        <begin position="42"/>
        <end position="56"/>
    </location>
</feature>
<comment type="caution">
    <text evidence="2">The sequence shown here is derived from an EMBL/GenBank/DDBJ whole genome shotgun (WGS) entry which is preliminary data.</text>
</comment>
<feature type="region of interest" description="Disordered" evidence="1">
    <location>
        <begin position="1"/>
        <end position="57"/>
    </location>
</feature>
<dbReference type="EMBL" id="JAUYZG010000013">
    <property type="protein sequence ID" value="KAK2890692.1"/>
    <property type="molecule type" value="Genomic_DNA"/>
</dbReference>
<evidence type="ECO:0000313" key="3">
    <source>
        <dbReference type="Proteomes" id="UP001187343"/>
    </source>
</evidence>
<accession>A0AA88PT28</accession>
<keyword evidence="3" id="KW-1185">Reference proteome</keyword>
<dbReference type="AlphaFoldDB" id="A0AA88PT28"/>
<dbReference type="Proteomes" id="UP001187343">
    <property type="component" value="Unassembled WGS sequence"/>
</dbReference>
<evidence type="ECO:0000313" key="2">
    <source>
        <dbReference type="EMBL" id="KAK2890692.1"/>
    </source>
</evidence>
<name>A0AA88PT28_9TELE</name>
<sequence length="86" mass="9351">MAEYSQTALDPTCTHRDRTNTQSTRARFSSSSTVYPEGTVRCSRSTPGPSASCTRTSELRERITLPNPSANTLEISSLTSNCLPLP</sequence>
<protein>
    <submittedName>
        <fullName evidence="2">Uncharacterized protein</fullName>
    </submittedName>
</protein>
<reference evidence="2" key="1">
    <citation type="submission" date="2023-08" db="EMBL/GenBank/DDBJ databases">
        <title>Chromosome-level Genome Assembly of mud carp (Cirrhinus molitorella).</title>
        <authorList>
            <person name="Liu H."/>
        </authorList>
    </citation>
    <scope>NUCLEOTIDE SEQUENCE</scope>
    <source>
        <strain evidence="2">Prfri</strain>
        <tissue evidence="2">Muscle</tissue>
    </source>
</reference>
<proteinExistence type="predicted"/>
<evidence type="ECO:0000256" key="1">
    <source>
        <dbReference type="SAM" id="MobiDB-lite"/>
    </source>
</evidence>
<gene>
    <name evidence="2" type="ORF">Q8A67_013335</name>
</gene>
<organism evidence="2 3">
    <name type="scientific">Cirrhinus molitorella</name>
    <name type="common">mud carp</name>
    <dbReference type="NCBI Taxonomy" id="172907"/>
    <lineage>
        <taxon>Eukaryota</taxon>
        <taxon>Metazoa</taxon>
        <taxon>Chordata</taxon>
        <taxon>Craniata</taxon>
        <taxon>Vertebrata</taxon>
        <taxon>Euteleostomi</taxon>
        <taxon>Actinopterygii</taxon>
        <taxon>Neopterygii</taxon>
        <taxon>Teleostei</taxon>
        <taxon>Ostariophysi</taxon>
        <taxon>Cypriniformes</taxon>
        <taxon>Cyprinidae</taxon>
        <taxon>Labeoninae</taxon>
        <taxon>Labeonini</taxon>
        <taxon>Cirrhinus</taxon>
    </lineage>
</organism>